<dbReference type="GO" id="GO:0003677">
    <property type="term" value="F:DNA binding"/>
    <property type="evidence" value="ECO:0007669"/>
    <property type="project" value="InterPro"/>
</dbReference>
<dbReference type="AlphaFoldDB" id="A0A109K1U3"/>
<dbReference type="OrthoDB" id="5194627at2"/>
<dbReference type="InterPro" id="IPR027417">
    <property type="entry name" value="P-loop_NTPase"/>
</dbReference>
<dbReference type="GO" id="GO:0005829">
    <property type="term" value="C:cytosol"/>
    <property type="evidence" value="ECO:0007669"/>
    <property type="project" value="TreeGrafter"/>
</dbReference>
<dbReference type="Gene3D" id="3.30.870.10">
    <property type="entry name" value="Endonuclease Chain A"/>
    <property type="match status" value="1"/>
</dbReference>
<name>A0A109K1U3_9HYPH</name>
<dbReference type="EMBL" id="LNCD01000014">
    <property type="protein sequence ID" value="KWV59183.1"/>
    <property type="molecule type" value="Genomic_DNA"/>
</dbReference>
<evidence type="ECO:0000313" key="4">
    <source>
        <dbReference type="Proteomes" id="UP000068164"/>
    </source>
</evidence>
<organism evidence="3 4">
    <name type="scientific">Rhizobium altiplani</name>
    <dbReference type="NCBI Taxonomy" id="1864509"/>
    <lineage>
        <taxon>Bacteria</taxon>
        <taxon>Pseudomonadati</taxon>
        <taxon>Pseudomonadota</taxon>
        <taxon>Alphaproteobacteria</taxon>
        <taxon>Hyphomicrobiales</taxon>
        <taxon>Rhizobiaceae</taxon>
        <taxon>Rhizobium/Agrobacterium group</taxon>
        <taxon>Rhizobium</taxon>
    </lineage>
</organism>
<dbReference type="PANTHER" id="PTHR47396:SF1">
    <property type="entry name" value="ATP-DEPENDENT HELICASE IRC3-RELATED"/>
    <property type="match status" value="1"/>
</dbReference>
<dbReference type="InterPro" id="IPR001650">
    <property type="entry name" value="Helicase_C-like"/>
</dbReference>
<sequence>MALRDIAFEDDYRSGARTLVDHFFRPALGESTNYWRAVGYFSSSSLELFGAPLGEFLRKDGRIRLITSVELRPEDMAVIQSRKRTRAEVCADRLEEIIESQFGEGIGAGIDRLARLLELERLEIRIALPRHGSGIYHEKIGVFFDGDDYVSFTGSANESRFAFEENSECVEVYPSWSEPRRAARKRAHFDAIWNKVDDAVETLEFPEAARRRLLRKVEEQRASSNRRSELTPDPEWKWRHQREATEKFIAAERGVLNMATGTGKTRTALRIARKLVDSGEIDTIIVTTDGTDLLKQWRAELLRLRAELPGFQLFTDFEQFRELQEFTLAPAKAILLVSRRAMGGRDPLAAAMRSLSTKEQRRTLLVHDEVHKLGSPSNRDNLTGLSDGIRFLLGLSATPEREYDVEGNDFITAHIGPEIFRFELGDAIRRGILAPFDYYPLPYRLTVDDRERLKDVYRRKAARALAGEPMSDQELWTELARVYKTSEAKLPVFRDFIAGCPDLLRRSIIFVETTEYARPVLEIVHRHRPDFHTYFGGEDAETLRRFARGDLECLITCHRVSEGIDIQSLSSVILFSSSRARLETIQRMGRCLRSDPEDPGKVASVVDFVRQPDPDAAGPNADDDRAAWLAELASIRMEDDA</sequence>
<dbReference type="Gene3D" id="3.40.50.300">
    <property type="entry name" value="P-loop containing nucleotide triphosphate hydrolases"/>
    <property type="match status" value="2"/>
</dbReference>
<dbReference type="InterPro" id="IPR014001">
    <property type="entry name" value="Helicase_ATP-bd"/>
</dbReference>
<dbReference type="SUPFAM" id="SSF52540">
    <property type="entry name" value="P-loop containing nucleoside triphosphate hydrolases"/>
    <property type="match status" value="1"/>
</dbReference>
<dbReference type="PROSITE" id="PS51194">
    <property type="entry name" value="HELICASE_CTER"/>
    <property type="match status" value="1"/>
</dbReference>
<reference evidence="3 4" key="1">
    <citation type="submission" date="2015-11" db="EMBL/GenBank/DDBJ databases">
        <title>Draft Genome Sequence of the Strain BR 10423 (Rhizobium sp.) isolated from nodules of Mimosa pudica.</title>
        <authorList>
            <person name="Barauna A.C."/>
            <person name="Zilli J.E."/>
            <person name="Simoes-Araujo J.L."/>
            <person name="Reis V.M."/>
            <person name="James E.K."/>
            <person name="Reis F.B.Jr."/>
            <person name="Rouws L.F."/>
            <person name="Passos S.R."/>
            <person name="Gois S.R."/>
        </authorList>
    </citation>
    <scope>NUCLEOTIDE SEQUENCE [LARGE SCALE GENOMIC DNA]</scope>
    <source>
        <strain evidence="3 4">BR10423</strain>
    </source>
</reference>
<proteinExistence type="predicted"/>
<keyword evidence="4" id="KW-1185">Reference proteome</keyword>
<dbReference type="Pfam" id="PF00271">
    <property type="entry name" value="Helicase_C"/>
    <property type="match status" value="1"/>
</dbReference>
<dbReference type="Proteomes" id="UP000068164">
    <property type="component" value="Unassembled WGS sequence"/>
</dbReference>
<comment type="caution">
    <text evidence="3">The sequence shown here is derived from an EMBL/GenBank/DDBJ whole genome shotgun (WGS) entry which is preliminary data.</text>
</comment>
<feature type="domain" description="Helicase C-terminal" evidence="2">
    <location>
        <begin position="492"/>
        <end position="641"/>
    </location>
</feature>
<feature type="domain" description="Helicase ATP-binding" evidence="1">
    <location>
        <begin position="245"/>
        <end position="417"/>
    </location>
</feature>
<dbReference type="SUPFAM" id="SSF56024">
    <property type="entry name" value="Phospholipase D/nuclease"/>
    <property type="match status" value="1"/>
</dbReference>
<dbReference type="SMART" id="SM00487">
    <property type="entry name" value="DEXDc"/>
    <property type="match status" value="1"/>
</dbReference>
<evidence type="ECO:0008006" key="5">
    <source>
        <dbReference type="Google" id="ProtNLM"/>
    </source>
</evidence>
<evidence type="ECO:0000259" key="1">
    <source>
        <dbReference type="PROSITE" id="PS51192"/>
    </source>
</evidence>
<dbReference type="PROSITE" id="PS51192">
    <property type="entry name" value="HELICASE_ATP_BIND_1"/>
    <property type="match status" value="1"/>
</dbReference>
<dbReference type="GO" id="GO:0016787">
    <property type="term" value="F:hydrolase activity"/>
    <property type="evidence" value="ECO:0007669"/>
    <property type="project" value="InterPro"/>
</dbReference>
<dbReference type="PANTHER" id="PTHR47396">
    <property type="entry name" value="TYPE I RESTRICTION ENZYME ECOKI R PROTEIN"/>
    <property type="match status" value="1"/>
</dbReference>
<dbReference type="InterPro" id="IPR050742">
    <property type="entry name" value="Helicase_Restrict-Modif_Enz"/>
</dbReference>
<dbReference type="InterPro" id="IPR006935">
    <property type="entry name" value="Helicase/UvrB_N"/>
</dbReference>
<dbReference type="RefSeq" id="WP_028748383.1">
    <property type="nucleotide sequence ID" value="NZ_LNCD01000014.1"/>
</dbReference>
<gene>
    <name evidence="3" type="ORF">AS026_29210</name>
</gene>
<evidence type="ECO:0000313" key="3">
    <source>
        <dbReference type="EMBL" id="KWV59183.1"/>
    </source>
</evidence>
<dbReference type="GO" id="GO:0005524">
    <property type="term" value="F:ATP binding"/>
    <property type="evidence" value="ECO:0007669"/>
    <property type="project" value="InterPro"/>
</dbReference>
<protein>
    <recommendedName>
        <fullName evidence="5">Helicase</fullName>
    </recommendedName>
</protein>
<evidence type="ECO:0000259" key="2">
    <source>
        <dbReference type="PROSITE" id="PS51194"/>
    </source>
</evidence>
<dbReference type="Pfam" id="PF04851">
    <property type="entry name" value="ResIII"/>
    <property type="match status" value="1"/>
</dbReference>
<accession>A0A109K1U3</accession>